<accession>A0A0U5AXZ7</accession>
<evidence type="ECO:0000256" key="2">
    <source>
        <dbReference type="SAM" id="SignalP"/>
    </source>
</evidence>
<dbReference type="SUPFAM" id="SSF55166">
    <property type="entry name" value="Hedgehog/DD-peptidase"/>
    <property type="match status" value="1"/>
</dbReference>
<dbReference type="PROSITE" id="PS51257">
    <property type="entry name" value="PROKAR_LIPOPROTEIN"/>
    <property type="match status" value="1"/>
</dbReference>
<dbReference type="EMBL" id="AP017312">
    <property type="protein sequence ID" value="BAU27122.1"/>
    <property type="molecule type" value="Genomic_DNA"/>
</dbReference>
<feature type="region of interest" description="Disordered" evidence="1">
    <location>
        <begin position="22"/>
        <end position="56"/>
    </location>
</feature>
<evidence type="ECO:0000256" key="1">
    <source>
        <dbReference type="SAM" id="MobiDB-lite"/>
    </source>
</evidence>
<dbReference type="CDD" id="cd14852">
    <property type="entry name" value="LD-carboxypeptidase"/>
    <property type="match status" value="1"/>
</dbReference>
<keyword evidence="4" id="KW-0378">Hydrolase</keyword>
<dbReference type="GO" id="GO:0006508">
    <property type="term" value="P:proteolysis"/>
    <property type="evidence" value="ECO:0007669"/>
    <property type="project" value="InterPro"/>
</dbReference>
<dbReference type="PANTHER" id="PTHR34385:SF1">
    <property type="entry name" value="PEPTIDOGLYCAN L-ALANYL-D-GLUTAMATE ENDOPEPTIDASE CWLK"/>
    <property type="match status" value="1"/>
</dbReference>
<dbReference type="GO" id="GO:0009002">
    <property type="term" value="F:serine-type D-Ala-D-Ala carboxypeptidase activity"/>
    <property type="evidence" value="ECO:0007669"/>
    <property type="project" value="UniProtKB-EC"/>
</dbReference>
<gene>
    <name evidence="4" type="primary">vanYB</name>
    <name evidence="4" type="ORF">CB4_01291</name>
</gene>
<reference evidence="4 5" key="1">
    <citation type="submission" date="2015-12" db="EMBL/GenBank/DDBJ databases">
        <title>Genome sequence of Aneurinibacillus soli.</title>
        <authorList>
            <person name="Lee J.S."/>
            <person name="Lee K.C."/>
            <person name="Kim K.K."/>
            <person name="Lee B.W."/>
        </authorList>
    </citation>
    <scope>NUCLEOTIDE SEQUENCE [LARGE SCALE GENOMIC DNA]</scope>
    <source>
        <strain evidence="4 5">CB4</strain>
    </source>
</reference>
<feature type="domain" description="D-alanyl-D-alanine carboxypeptidase-like core" evidence="3">
    <location>
        <begin position="118"/>
        <end position="248"/>
    </location>
</feature>
<dbReference type="AlphaFoldDB" id="A0A0U5AXZ7"/>
<organism evidence="4 5">
    <name type="scientific">Aneurinibacillus soli</name>
    <dbReference type="NCBI Taxonomy" id="1500254"/>
    <lineage>
        <taxon>Bacteria</taxon>
        <taxon>Bacillati</taxon>
        <taxon>Bacillota</taxon>
        <taxon>Bacilli</taxon>
        <taxon>Bacillales</taxon>
        <taxon>Paenibacillaceae</taxon>
        <taxon>Aneurinibacillus group</taxon>
        <taxon>Aneurinibacillus</taxon>
    </lineage>
</organism>
<evidence type="ECO:0000259" key="3">
    <source>
        <dbReference type="Pfam" id="PF02557"/>
    </source>
</evidence>
<name>A0A0U5AXZ7_9BACL</name>
<sequence length="267" mass="29365">MNKRTTMLALLLAAASFTAGCATETGSKSPDQATTQPTNQKDSNKNNQSQPDPLAEQKVKAALATTVIKTGSGVQEVTNMNDVLVVVNKKRTIQSAFEPSDLVQPNIPFSFAEKSPRKMMRKEAAKALEELFSQAKAENIDLLGQSAYRPYSMQKAVFTRLIKKYGTEEKANAVSAYPGQSEHQTGLAIDVTSKRMGNTLEQTFGDTPEGKWLAANAPKYGFIIRYPKGKESVTGYAYEPWHIRYVGKTVAQEITKKGLTLEEYLSQ</sequence>
<dbReference type="Pfam" id="PF02557">
    <property type="entry name" value="VanY"/>
    <property type="match status" value="1"/>
</dbReference>
<evidence type="ECO:0000313" key="5">
    <source>
        <dbReference type="Proteomes" id="UP000217696"/>
    </source>
</evidence>
<dbReference type="KEGG" id="asoc:CB4_01291"/>
<proteinExistence type="predicted"/>
<dbReference type="RefSeq" id="WP_231956166.1">
    <property type="nucleotide sequence ID" value="NZ_AP017312.1"/>
</dbReference>
<keyword evidence="2" id="KW-0732">Signal</keyword>
<dbReference type="InterPro" id="IPR009045">
    <property type="entry name" value="Zn_M74/Hedgehog-like"/>
</dbReference>
<feature type="chain" id="PRO_5043590342" evidence="2">
    <location>
        <begin position="22"/>
        <end position="267"/>
    </location>
</feature>
<feature type="signal peptide" evidence="2">
    <location>
        <begin position="1"/>
        <end position="21"/>
    </location>
</feature>
<dbReference type="InterPro" id="IPR052179">
    <property type="entry name" value="DD-CPase-like"/>
</dbReference>
<keyword evidence="4" id="KW-0121">Carboxypeptidase</keyword>
<dbReference type="EC" id="3.4.16.4" evidence="4"/>
<dbReference type="Gene3D" id="3.30.1380.10">
    <property type="match status" value="1"/>
</dbReference>
<keyword evidence="5" id="KW-1185">Reference proteome</keyword>
<protein>
    <submittedName>
        <fullName evidence="4">D-alanyl-D-alanine carboxypeptidase</fullName>
        <ecNumber evidence="4">3.4.16.4</ecNumber>
    </submittedName>
</protein>
<dbReference type="InterPro" id="IPR003709">
    <property type="entry name" value="VanY-like_core_dom"/>
</dbReference>
<keyword evidence="4" id="KW-0645">Protease</keyword>
<dbReference type="InterPro" id="IPR058193">
    <property type="entry name" value="VanY/YodJ_core_dom"/>
</dbReference>
<evidence type="ECO:0000313" key="4">
    <source>
        <dbReference type="EMBL" id="BAU27122.1"/>
    </source>
</evidence>
<feature type="compositionally biased region" description="Polar residues" evidence="1">
    <location>
        <begin position="24"/>
        <end position="38"/>
    </location>
</feature>
<dbReference type="Proteomes" id="UP000217696">
    <property type="component" value="Chromosome"/>
</dbReference>
<dbReference type="PANTHER" id="PTHR34385">
    <property type="entry name" value="D-ALANYL-D-ALANINE CARBOXYPEPTIDASE"/>
    <property type="match status" value="1"/>
</dbReference>
<feature type="compositionally biased region" description="Low complexity" evidence="1">
    <location>
        <begin position="39"/>
        <end position="50"/>
    </location>
</feature>